<sequence length="197" mass="20617">MMFYALTLIVAASRFLPHPPNVACVGALGLFAGCYLAGRRAYLVPVTVLLISDVIGQAMGIPGMGFHSPYTMAAVYLGATLAVPVGRYLGTASRLAGSAASGPVGQTKKGLRIFSGSLVASTLFFLVSNFGVWMAGWYSMTMAGLAACYVAAIPFFGYTIAGDLAFTAILFGAWSYSHQPVVARRLALATQRSTPIS</sequence>
<feature type="transmembrane region" description="Helical" evidence="1">
    <location>
        <begin position="70"/>
        <end position="90"/>
    </location>
</feature>
<dbReference type="Proteomes" id="UP000318538">
    <property type="component" value="Chromosome"/>
</dbReference>
<feature type="transmembrane region" description="Helical" evidence="1">
    <location>
        <begin position="111"/>
        <end position="135"/>
    </location>
</feature>
<dbReference type="InterPro" id="IPR046487">
    <property type="entry name" value="DUF6580"/>
</dbReference>
<feature type="transmembrane region" description="Helical" evidence="1">
    <location>
        <begin position="155"/>
        <end position="176"/>
    </location>
</feature>
<evidence type="ECO:0000256" key="1">
    <source>
        <dbReference type="SAM" id="Phobius"/>
    </source>
</evidence>
<dbReference type="Pfam" id="PF20221">
    <property type="entry name" value="DUF6580"/>
    <property type="match status" value="1"/>
</dbReference>
<organism evidence="2 3">
    <name type="scientific">Rubripirellula lacrimiformis</name>
    <dbReference type="NCBI Taxonomy" id="1930273"/>
    <lineage>
        <taxon>Bacteria</taxon>
        <taxon>Pseudomonadati</taxon>
        <taxon>Planctomycetota</taxon>
        <taxon>Planctomycetia</taxon>
        <taxon>Pirellulales</taxon>
        <taxon>Pirellulaceae</taxon>
        <taxon>Rubripirellula</taxon>
    </lineage>
</organism>
<proteinExistence type="predicted"/>
<dbReference type="KEGG" id="rlc:K227x_63340"/>
<feature type="transmembrane region" description="Helical" evidence="1">
    <location>
        <begin position="42"/>
        <end position="64"/>
    </location>
</feature>
<evidence type="ECO:0000313" key="3">
    <source>
        <dbReference type="Proteomes" id="UP000318538"/>
    </source>
</evidence>
<keyword evidence="1" id="KW-1133">Transmembrane helix</keyword>
<keyword evidence="1" id="KW-0472">Membrane</keyword>
<dbReference type="AlphaFoldDB" id="A0A517NL89"/>
<feature type="transmembrane region" description="Helical" evidence="1">
    <location>
        <begin position="20"/>
        <end position="37"/>
    </location>
</feature>
<protein>
    <submittedName>
        <fullName evidence="2">Uncharacterized protein</fullName>
    </submittedName>
</protein>
<dbReference type="EMBL" id="CP036525">
    <property type="protein sequence ID" value="QDT07905.1"/>
    <property type="molecule type" value="Genomic_DNA"/>
</dbReference>
<keyword evidence="1" id="KW-0812">Transmembrane</keyword>
<keyword evidence="3" id="KW-1185">Reference proteome</keyword>
<evidence type="ECO:0000313" key="2">
    <source>
        <dbReference type="EMBL" id="QDT07905.1"/>
    </source>
</evidence>
<dbReference type="RefSeq" id="WP_145176520.1">
    <property type="nucleotide sequence ID" value="NZ_CP036525.1"/>
</dbReference>
<dbReference type="OrthoDB" id="9806699at2"/>
<gene>
    <name evidence="2" type="ORF">K227x_63340</name>
</gene>
<accession>A0A517NL89</accession>
<reference evidence="2 3" key="1">
    <citation type="submission" date="2019-02" db="EMBL/GenBank/DDBJ databases">
        <title>Deep-cultivation of Planctomycetes and their phenomic and genomic characterization uncovers novel biology.</title>
        <authorList>
            <person name="Wiegand S."/>
            <person name="Jogler M."/>
            <person name="Boedeker C."/>
            <person name="Pinto D."/>
            <person name="Vollmers J."/>
            <person name="Rivas-Marin E."/>
            <person name="Kohn T."/>
            <person name="Peeters S.H."/>
            <person name="Heuer A."/>
            <person name="Rast P."/>
            <person name="Oberbeckmann S."/>
            <person name="Bunk B."/>
            <person name="Jeske O."/>
            <person name="Meyerdierks A."/>
            <person name="Storesund J.E."/>
            <person name="Kallscheuer N."/>
            <person name="Luecker S."/>
            <person name="Lage O.M."/>
            <person name="Pohl T."/>
            <person name="Merkel B.J."/>
            <person name="Hornburger P."/>
            <person name="Mueller R.-W."/>
            <person name="Bruemmer F."/>
            <person name="Labrenz M."/>
            <person name="Spormann A.M."/>
            <person name="Op den Camp H."/>
            <person name="Overmann J."/>
            <person name="Amann R."/>
            <person name="Jetten M.S.M."/>
            <person name="Mascher T."/>
            <person name="Medema M.H."/>
            <person name="Devos D.P."/>
            <person name="Kaster A.-K."/>
            <person name="Ovreas L."/>
            <person name="Rohde M."/>
            <person name="Galperin M.Y."/>
            <person name="Jogler C."/>
        </authorList>
    </citation>
    <scope>NUCLEOTIDE SEQUENCE [LARGE SCALE GENOMIC DNA]</scope>
    <source>
        <strain evidence="2 3">K22_7</strain>
    </source>
</reference>
<name>A0A517NL89_9BACT</name>